<reference evidence="1 2" key="1">
    <citation type="submission" date="2017-12" db="EMBL/GenBank/DDBJ databases">
        <title>Comparative genomics yields insights into virulence evolution of Verticillium dahliae.</title>
        <authorList>
            <person name="Fan R."/>
            <person name="Armitage A.D."/>
            <person name="Cascant-Lopez E."/>
            <person name="Sobczyk M."/>
            <person name="Cockerton H.M."/>
            <person name="Harrison R.J."/>
        </authorList>
    </citation>
    <scope>NUCLEOTIDE SEQUENCE [LARGE SCALE GENOMIC DNA]</scope>
    <source>
        <strain evidence="1 2">12008</strain>
    </source>
</reference>
<evidence type="ECO:0000313" key="1">
    <source>
        <dbReference type="EMBL" id="PNH34765.1"/>
    </source>
</evidence>
<dbReference type="AlphaFoldDB" id="A0AA45APX1"/>
<gene>
    <name evidence="1" type="ORF">BJF96_g2235</name>
</gene>
<comment type="caution">
    <text evidence="1">The sequence shown here is derived from an EMBL/GenBank/DDBJ whole genome shotgun (WGS) entry which is preliminary data.</text>
</comment>
<name>A0AA45APX1_VERDA</name>
<dbReference type="Proteomes" id="UP000236305">
    <property type="component" value="Unassembled WGS sequence"/>
</dbReference>
<protein>
    <submittedName>
        <fullName evidence="1">Uncharacterized protein</fullName>
    </submittedName>
</protein>
<accession>A0AA45APX1</accession>
<proteinExistence type="predicted"/>
<dbReference type="EMBL" id="MPSH01000005">
    <property type="protein sequence ID" value="PNH34765.1"/>
    <property type="molecule type" value="Genomic_DNA"/>
</dbReference>
<sequence length="31" mass="3362">MNYIWTILVVWTGAATSAASRTADTLMESSN</sequence>
<evidence type="ECO:0000313" key="2">
    <source>
        <dbReference type="Proteomes" id="UP000236305"/>
    </source>
</evidence>
<organism evidence="1 2">
    <name type="scientific">Verticillium dahliae</name>
    <name type="common">Verticillium wilt</name>
    <dbReference type="NCBI Taxonomy" id="27337"/>
    <lineage>
        <taxon>Eukaryota</taxon>
        <taxon>Fungi</taxon>
        <taxon>Dikarya</taxon>
        <taxon>Ascomycota</taxon>
        <taxon>Pezizomycotina</taxon>
        <taxon>Sordariomycetes</taxon>
        <taxon>Hypocreomycetidae</taxon>
        <taxon>Glomerellales</taxon>
        <taxon>Plectosphaerellaceae</taxon>
        <taxon>Verticillium</taxon>
    </lineage>
</organism>